<protein>
    <submittedName>
        <fullName evidence="2">Uncharacterized protein</fullName>
    </submittedName>
</protein>
<evidence type="ECO:0000256" key="1">
    <source>
        <dbReference type="SAM" id="MobiDB-lite"/>
    </source>
</evidence>
<reference evidence="2" key="1">
    <citation type="submission" date="2020-07" db="EMBL/GenBank/DDBJ databases">
        <title>Genome sequence and genetic diversity analysis of an under-domesticated orphan crop, white fonio (Digitaria exilis).</title>
        <authorList>
            <person name="Bennetzen J.L."/>
            <person name="Chen S."/>
            <person name="Ma X."/>
            <person name="Wang X."/>
            <person name="Yssel A.E.J."/>
            <person name="Chaluvadi S.R."/>
            <person name="Johnson M."/>
            <person name="Gangashetty P."/>
            <person name="Hamidou F."/>
            <person name="Sanogo M.D."/>
            <person name="Zwaenepoel A."/>
            <person name="Wallace J."/>
            <person name="Van De Peer Y."/>
            <person name="Van Deynze A."/>
        </authorList>
    </citation>
    <scope>NUCLEOTIDE SEQUENCE</scope>
    <source>
        <tissue evidence="2">Leaves</tissue>
    </source>
</reference>
<proteinExistence type="predicted"/>
<organism evidence="2 3">
    <name type="scientific">Digitaria exilis</name>
    <dbReference type="NCBI Taxonomy" id="1010633"/>
    <lineage>
        <taxon>Eukaryota</taxon>
        <taxon>Viridiplantae</taxon>
        <taxon>Streptophyta</taxon>
        <taxon>Embryophyta</taxon>
        <taxon>Tracheophyta</taxon>
        <taxon>Spermatophyta</taxon>
        <taxon>Magnoliopsida</taxon>
        <taxon>Liliopsida</taxon>
        <taxon>Poales</taxon>
        <taxon>Poaceae</taxon>
        <taxon>PACMAD clade</taxon>
        <taxon>Panicoideae</taxon>
        <taxon>Panicodae</taxon>
        <taxon>Paniceae</taxon>
        <taxon>Anthephorinae</taxon>
        <taxon>Digitaria</taxon>
    </lineage>
</organism>
<dbReference type="EMBL" id="JACEFO010002272">
    <property type="protein sequence ID" value="KAF8669115.1"/>
    <property type="molecule type" value="Genomic_DNA"/>
</dbReference>
<name>A0A835AQ41_9POAL</name>
<dbReference type="Gramene" id="Dexi2A01G0028610.1">
    <property type="protein sequence ID" value="Dexi2A01G0028610.1:cds"/>
    <property type="gene ID" value="Dexi2A01G0028610"/>
</dbReference>
<feature type="compositionally biased region" description="Basic and acidic residues" evidence="1">
    <location>
        <begin position="25"/>
        <end position="35"/>
    </location>
</feature>
<evidence type="ECO:0000313" key="2">
    <source>
        <dbReference type="EMBL" id="KAF8669115.1"/>
    </source>
</evidence>
<accession>A0A835AQ41</accession>
<comment type="caution">
    <text evidence="2">The sequence shown here is derived from an EMBL/GenBank/DDBJ whole genome shotgun (WGS) entry which is preliminary data.</text>
</comment>
<feature type="region of interest" description="Disordered" evidence="1">
    <location>
        <begin position="85"/>
        <end position="117"/>
    </location>
</feature>
<feature type="compositionally biased region" description="Polar residues" evidence="1">
    <location>
        <begin position="1"/>
        <end position="21"/>
    </location>
</feature>
<sequence>MGNTSSAGVVCTATAQSTRPSTPHEPQKVSPTDHPRALQLLEDHRPWDALDDTLRRRRAGPSPVRVVTHLAGASRAVRVVTHLADATAADPDDDSPSPATLALPSSSRPARGTAAPA</sequence>
<feature type="compositionally biased region" description="Low complexity" evidence="1">
    <location>
        <begin position="96"/>
        <end position="110"/>
    </location>
</feature>
<dbReference type="AlphaFoldDB" id="A0A835AQ41"/>
<keyword evidence="3" id="KW-1185">Reference proteome</keyword>
<gene>
    <name evidence="2" type="ORF">HU200_051440</name>
</gene>
<feature type="region of interest" description="Disordered" evidence="1">
    <location>
        <begin position="1"/>
        <end position="35"/>
    </location>
</feature>
<evidence type="ECO:0000313" key="3">
    <source>
        <dbReference type="Proteomes" id="UP000636709"/>
    </source>
</evidence>
<dbReference type="Proteomes" id="UP000636709">
    <property type="component" value="Unassembled WGS sequence"/>
</dbReference>